<dbReference type="EMBL" id="PP986400">
    <property type="protein sequence ID" value="XDJ03431.1"/>
    <property type="molecule type" value="Genomic_DNA"/>
</dbReference>
<name>A0AB39C9S2_9VIRU</name>
<reference evidence="1" key="1">
    <citation type="journal article" date="2024" name="Genome Announc.">
        <title>Genome sequence of H905.</title>
        <authorList>
            <person name="Whistler C."/>
            <person name="Calawa J."/>
        </authorList>
    </citation>
    <scope>NUCLEOTIDE SEQUENCE</scope>
</reference>
<gene>
    <name evidence="1" type="ORF">H905_00013</name>
</gene>
<organism evidence="1">
    <name type="scientific">Aliivibrio phage vB_Alvi_H905</name>
    <dbReference type="NCBI Taxonomy" id="3234039"/>
    <lineage>
        <taxon>Viruses</taxon>
    </lineage>
</organism>
<sequence>MNSNQLSDEQLQLIRQWFDAVQDLNPSVLKKEDYILAKSIYESLGLRVPNSINDVTVAICSSKKELNNCSFKPEQPGVYLLRASPLDKKPIQVGVMWMDGVLATSLLSYVGNHISVDDIPEEWEWKIVVLSEDVNLINQYLFPT</sequence>
<protein>
    <recommendedName>
        <fullName evidence="2">SH2 domain-containing protein</fullName>
    </recommendedName>
</protein>
<proteinExistence type="predicted"/>
<evidence type="ECO:0008006" key="2">
    <source>
        <dbReference type="Google" id="ProtNLM"/>
    </source>
</evidence>
<evidence type="ECO:0000313" key="1">
    <source>
        <dbReference type="EMBL" id="XDJ03431.1"/>
    </source>
</evidence>
<accession>A0AB39C9S2</accession>
<reference evidence="1" key="2">
    <citation type="submission" date="2024-07" db="EMBL/GenBank/DDBJ databases">
        <authorList>
            <person name="Foxall R."/>
        </authorList>
    </citation>
    <scope>NUCLEOTIDE SEQUENCE</scope>
</reference>